<organism evidence="1 2">
    <name type="scientific">Corynebacterium uterequi</name>
    <dbReference type="NCBI Taxonomy" id="1072256"/>
    <lineage>
        <taxon>Bacteria</taxon>
        <taxon>Bacillati</taxon>
        <taxon>Actinomycetota</taxon>
        <taxon>Actinomycetes</taxon>
        <taxon>Mycobacteriales</taxon>
        <taxon>Corynebacteriaceae</taxon>
        <taxon>Corynebacterium</taxon>
    </lineage>
</organism>
<keyword evidence="2" id="KW-1185">Reference proteome</keyword>
<sequence>MGDGGDARASLRVEDSRRRVRVGLPCIVVHRKRSGWWPGVSRGLGAMHVHRLGRRIPGVGSRGWVCRASWLTANDRVRGPGSAAGGRSDARASLGVGGPVGLGCFSIAADRRGWVCRTKWFSRGKFGLVVPGPAAGDGCDARASLGVEDSRRWVRVVKPCKVVFARKVRVGGPGTSCGRRKRCTYIVWGGEFPALGEGGYAVHSGSQETFGLGPGVSRGRRKRCTCIAWSGESLALHR</sequence>
<reference evidence="1 2" key="1">
    <citation type="journal article" date="2015" name="Genome Announc.">
        <title>Virulence Factor Genes Detected in the Complete Genome Sequence of Corynebacterium uterequi DSM 45634, Isolated from the Uterus of a Maiden Mare.</title>
        <authorList>
            <person name="Ruckert C."/>
            <person name="Kriete M."/>
            <person name="Jaenicke S."/>
            <person name="Winkler A."/>
            <person name="Tauch A."/>
        </authorList>
    </citation>
    <scope>NUCLEOTIDE SEQUENCE [LARGE SCALE GENOMIC DNA]</scope>
    <source>
        <strain evidence="1 2">DSM 45634</strain>
    </source>
</reference>
<dbReference type="PATRIC" id="fig|1072256.5.peg.349"/>
<evidence type="ECO:0000313" key="2">
    <source>
        <dbReference type="Proteomes" id="UP000035548"/>
    </source>
</evidence>
<dbReference type="AlphaFoldDB" id="A0A0G3HAH8"/>
<dbReference type="Proteomes" id="UP000035548">
    <property type="component" value="Chromosome"/>
</dbReference>
<name>A0A0G3HAH8_9CORY</name>
<reference evidence="2" key="2">
    <citation type="submission" date="2015-05" db="EMBL/GenBank/DDBJ databases">
        <title>Complete genome sequence of Corynebacterium uterequi DSM 45634, isolated from the uterus of a maiden mare.</title>
        <authorList>
            <person name="Ruckert C."/>
            <person name="Albersmeier A."/>
            <person name="Winkler A."/>
            <person name="Tauch A."/>
        </authorList>
    </citation>
    <scope>NUCLEOTIDE SEQUENCE [LARGE SCALE GENOMIC DNA]</scope>
    <source>
        <strain evidence="2">DSM 45634</strain>
    </source>
</reference>
<protein>
    <submittedName>
        <fullName evidence="1">Uncharacterized protein</fullName>
    </submittedName>
</protein>
<accession>A0A0G3HAH8</accession>
<evidence type="ECO:0000313" key="1">
    <source>
        <dbReference type="EMBL" id="AKK10376.1"/>
    </source>
</evidence>
<dbReference type="KEGG" id="cut:CUTER_01800"/>
<proteinExistence type="predicted"/>
<gene>
    <name evidence="1" type="ORF">CUTER_01800</name>
</gene>
<dbReference type="EMBL" id="CP011546">
    <property type="protein sequence ID" value="AKK10376.1"/>
    <property type="molecule type" value="Genomic_DNA"/>
</dbReference>